<dbReference type="SUPFAM" id="SSF161098">
    <property type="entry name" value="MetI-like"/>
    <property type="match status" value="2"/>
</dbReference>
<evidence type="ECO:0000256" key="6">
    <source>
        <dbReference type="ARBA" id="ARBA00023136"/>
    </source>
</evidence>
<feature type="transmembrane region" description="Helical" evidence="7">
    <location>
        <begin position="385"/>
        <end position="412"/>
    </location>
</feature>
<feature type="transmembrane region" description="Helical" evidence="7">
    <location>
        <begin position="260"/>
        <end position="280"/>
    </location>
</feature>
<dbReference type="STRING" id="1123397.SAMN05660831_01620"/>
<protein>
    <submittedName>
        <fullName evidence="9">Iron(III) transport system permease protein</fullName>
    </submittedName>
</protein>
<evidence type="ECO:0000256" key="3">
    <source>
        <dbReference type="ARBA" id="ARBA00022475"/>
    </source>
</evidence>
<comment type="subcellular location">
    <subcellularLocation>
        <location evidence="1 7">Cell membrane</location>
        <topology evidence="1 7">Multi-pass membrane protein</topology>
    </subcellularLocation>
</comment>
<feature type="transmembrane region" description="Helical" evidence="7">
    <location>
        <begin position="163"/>
        <end position="186"/>
    </location>
</feature>
<feature type="transmembrane region" description="Helical" evidence="7">
    <location>
        <begin position="424"/>
        <end position="445"/>
    </location>
</feature>
<comment type="similarity">
    <text evidence="7">Belongs to the binding-protein-dependent transport system permease family.</text>
</comment>
<feature type="transmembrane region" description="Helical" evidence="7">
    <location>
        <begin position="354"/>
        <end position="373"/>
    </location>
</feature>
<feature type="transmembrane region" description="Helical" evidence="7">
    <location>
        <begin position="207"/>
        <end position="229"/>
    </location>
</feature>
<reference evidence="9 10" key="1">
    <citation type="submission" date="2016-10" db="EMBL/GenBank/DDBJ databases">
        <authorList>
            <person name="de Groot N.N."/>
        </authorList>
    </citation>
    <scope>NUCLEOTIDE SEQUENCE [LARGE SCALE GENOMIC DNA]</scope>
    <source>
        <strain evidence="9 10">HL3</strain>
    </source>
</reference>
<organism evidence="9 10">
    <name type="scientific">Thiohalospira halophila DSM 15071</name>
    <dbReference type="NCBI Taxonomy" id="1123397"/>
    <lineage>
        <taxon>Bacteria</taxon>
        <taxon>Pseudomonadati</taxon>
        <taxon>Pseudomonadota</taxon>
        <taxon>Gammaproteobacteria</taxon>
        <taxon>Thiohalospirales</taxon>
        <taxon>Thiohalospiraceae</taxon>
        <taxon>Thiohalospira</taxon>
    </lineage>
</organism>
<evidence type="ECO:0000313" key="10">
    <source>
        <dbReference type="Proteomes" id="UP000198611"/>
    </source>
</evidence>
<dbReference type="GO" id="GO:0055085">
    <property type="term" value="P:transmembrane transport"/>
    <property type="evidence" value="ECO:0007669"/>
    <property type="project" value="InterPro"/>
</dbReference>
<gene>
    <name evidence="9" type="ORF">SAMN05660831_01620</name>
</gene>
<feature type="transmembrane region" description="Helical" evidence="7">
    <location>
        <begin position="312"/>
        <end position="334"/>
    </location>
</feature>
<keyword evidence="4 7" id="KW-0812">Transmembrane</keyword>
<name>A0A1I1S988_9GAMM</name>
<dbReference type="Gene3D" id="1.10.3720.10">
    <property type="entry name" value="MetI-like"/>
    <property type="match status" value="2"/>
</dbReference>
<accession>A0A1I1S988</accession>
<evidence type="ECO:0000259" key="8">
    <source>
        <dbReference type="PROSITE" id="PS50928"/>
    </source>
</evidence>
<dbReference type="Pfam" id="PF00528">
    <property type="entry name" value="BPD_transp_1"/>
    <property type="match status" value="2"/>
</dbReference>
<evidence type="ECO:0000256" key="2">
    <source>
        <dbReference type="ARBA" id="ARBA00022448"/>
    </source>
</evidence>
<keyword evidence="10" id="KW-1185">Reference proteome</keyword>
<dbReference type="Proteomes" id="UP000198611">
    <property type="component" value="Unassembled WGS sequence"/>
</dbReference>
<feature type="transmembrane region" description="Helical" evidence="7">
    <location>
        <begin position="78"/>
        <end position="103"/>
    </location>
</feature>
<feature type="transmembrane region" description="Helical" evidence="7">
    <location>
        <begin position="110"/>
        <end position="130"/>
    </location>
</feature>
<feature type="domain" description="ABC transmembrane type-1" evidence="8">
    <location>
        <begin position="75"/>
        <end position="279"/>
    </location>
</feature>
<evidence type="ECO:0000256" key="1">
    <source>
        <dbReference type="ARBA" id="ARBA00004651"/>
    </source>
</evidence>
<sequence length="567" mass="59718">MALGPTPLPGEGDSAAEAAPRTAWWGAAFVRAWQPGLLLVAALLALPVAVVVGSLLRFDTAIWGHLAATVLPGYVTNSLLLMLGVGVGTFLLGTGTAWLCAVCRFPGRRLFEWALLLPLAMPAYIIAYTYTGLLDVAGPVQTGLRAITGWEVGSYAFPEIRSLTGAALMLTLVLYPYVYLLARASFLEQSASALNVARTLGLGPWRMFARVALPMARPAIVGGLSLALMETLADYGTVKYFGVSTFTTGIFRTWFGMGEAAAAAQLAALLLAFVFAVILLERASRRGARYHHHGTWQPAPVFELTGWRAAGAVAACLVPLALGFLVPAGQLLAWSLEVAGSVDRGFATLAGRSVGLAVVTAGLALVLALFLAYGQRLLPGRLPAAAVRVAGMGYAVPGTVIAVGVVIPFAAFDNALDGWMRATFGVSTGLLLSGTLAALVFAYLVRFLAVSLNTVESGLGRVRASMDEAARTLGHGPLATLRRVHLPLIRGSLLTAMLLVFVDVLKELPATLVLRPFDFNTLAVRAFELASDERLREAAPPALTIVAAGLLPVILLSRSITRARDHG</sequence>
<dbReference type="PROSITE" id="PS50928">
    <property type="entry name" value="ABC_TM1"/>
    <property type="match status" value="2"/>
</dbReference>
<dbReference type="FunFam" id="1.10.3720.10:FF:000088">
    <property type="entry name" value="Iron(III) ABC transporter, permease protein"/>
    <property type="match status" value="1"/>
</dbReference>
<dbReference type="InterPro" id="IPR000515">
    <property type="entry name" value="MetI-like"/>
</dbReference>
<evidence type="ECO:0000256" key="7">
    <source>
        <dbReference type="RuleBase" id="RU363032"/>
    </source>
</evidence>
<dbReference type="PANTHER" id="PTHR30183:SF2">
    <property type="entry name" value="IRON UTILIZATION PROTEIN"/>
    <property type="match status" value="1"/>
</dbReference>
<evidence type="ECO:0000256" key="4">
    <source>
        <dbReference type="ARBA" id="ARBA00022692"/>
    </source>
</evidence>
<keyword evidence="6 7" id="KW-0472">Membrane</keyword>
<dbReference type="AlphaFoldDB" id="A0A1I1S988"/>
<dbReference type="PANTHER" id="PTHR30183">
    <property type="entry name" value="MOLYBDENUM TRANSPORT SYSTEM PERMEASE PROTEIN MODB"/>
    <property type="match status" value="1"/>
</dbReference>
<feature type="transmembrane region" description="Helical" evidence="7">
    <location>
        <begin position="488"/>
        <end position="505"/>
    </location>
</feature>
<keyword evidence="3" id="KW-1003">Cell membrane</keyword>
<feature type="transmembrane region" description="Helical" evidence="7">
    <location>
        <begin position="538"/>
        <end position="556"/>
    </location>
</feature>
<dbReference type="EMBL" id="FOMJ01000005">
    <property type="protein sequence ID" value="SFD43064.1"/>
    <property type="molecule type" value="Genomic_DNA"/>
</dbReference>
<dbReference type="InterPro" id="IPR035906">
    <property type="entry name" value="MetI-like_sf"/>
</dbReference>
<feature type="domain" description="ABC transmembrane type-1" evidence="8">
    <location>
        <begin position="350"/>
        <end position="556"/>
    </location>
</feature>
<keyword evidence="2 7" id="KW-0813">Transport</keyword>
<dbReference type="CDD" id="cd06261">
    <property type="entry name" value="TM_PBP2"/>
    <property type="match status" value="2"/>
</dbReference>
<proteinExistence type="inferred from homology"/>
<dbReference type="GO" id="GO:0005886">
    <property type="term" value="C:plasma membrane"/>
    <property type="evidence" value="ECO:0007669"/>
    <property type="project" value="UniProtKB-SubCell"/>
</dbReference>
<keyword evidence="5 7" id="KW-1133">Transmembrane helix</keyword>
<evidence type="ECO:0000313" key="9">
    <source>
        <dbReference type="EMBL" id="SFD43064.1"/>
    </source>
</evidence>
<evidence type="ECO:0000256" key="5">
    <source>
        <dbReference type="ARBA" id="ARBA00022989"/>
    </source>
</evidence>
<feature type="transmembrane region" description="Helical" evidence="7">
    <location>
        <begin position="37"/>
        <end position="58"/>
    </location>
</feature>